<dbReference type="HOGENOM" id="CLU_1057581_0_0_1"/>
<dbReference type="Proteomes" id="UP000054549">
    <property type="component" value="Unassembled WGS sequence"/>
</dbReference>
<dbReference type="EMBL" id="KN818510">
    <property type="protein sequence ID" value="KIL55484.1"/>
    <property type="molecule type" value="Genomic_DNA"/>
</dbReference>
<gene>
    <name evidence="3" type="ORF">M378DRAFT_17909</name>
</gene>
<reference evidence="3 4" key="1">
    <citation type="submission" date="2014-04" db="EMBL/GenBank/DDBJ databases">
        <title>Evolutionary Origins and Diversification of the Mycorrhizal Mutualists.</title>
        <authorList>
            <consortium name="DOE Joint Genome Institute"/>
            <consortium name="Mycorrhizal Genomics Consortium"/>
            <person name="Kohler A."/>
            <person name="Kuo A."/>
            <person name="Nagy L.G."/>
            <person name="Floudas D."/>
            <person name="Copeland A."/>
            <person name="Barry K.W."/>
            <person name="Cichocki N."/>
            <person name="Veneault-Fourrey C."/>
            <person name="LaButti K."/>
            <person name="Lindquist E.A."/>
            <person name="Lipzen A."/>
            <person name="Lundell T."/>
            <person name="Morin E."/>
            <person name="Murat C."/>
            <person name="Riley R."/>
            <person name="Ohm R."/>
            <person name="Sun H."/>
            <person name="Tunlid A."/>
            <person name="Henrissat B."/>
            <person name="Grigoriev I.V."/>
            <person name="Hibbett D.S."/>
            <person name="Martin F."/>
        </authorList>
    </citation>
    <scope>NUCLEOTIDE SEQUENCE [LARGE SCALE GENOMIC DNA]</scope>
    <source>
        <strain evidence="3 4">Koide BX008</strain>
    </source>
</reference>
<dbReference type="STRING" id="946122.A0A0C2SNC5"/>
<evidence type="ECO:0000259" key="2">
    <source>
        <dbReference type="Pfam" id="PF24883"/>
    </source>
</evidence>
<dbReference type="InterPro" id="IPR027417">
    <property type="entry name" value="P-loop_NTPase"/>
</dbReference>
<dbReference type="InterPro" id="IPR056884">
    <property type="entry name" value="NPHP3-like_N"/>
</dbReference>
<sequence length="263" mass="28437">MNDFSDALLTRIPYADGAGIDTTKACLEGTGTEILDEIKGWVTTTHANALQVLWLSGPAGTGKSAIAHSATTPSTRHERLFPTIALDLAARIPSLKDSLNKLTTSQPAIATTADVTQQWRKFLQEPLTNIPGGIAEPVVIVIDALDESGGPLSRSHILSILASDVPKLQSSFRIPFTSRPLLDIGASGVRLESMDKLSQPSTKHDTQFYSSWRLQGVEGLGNQGFTQLAWKSEVYSNGRASRANASNMHWDSLQKESVLKNSR</sequence>
<dbReference type="AlphaFoldDB" id="A0A0C2SNC5"/>
<dbReference type="Gene3D" id="3.40.50.300">
    <property type="entry name" value="P-loop containing nucleotide triphosphate hydrolases"/>
    <property type="match status" value="1"/>
</dbReference>
<keyword evidence="1" id="KW-0677">Repeat</keyword>
<evidence type="ECO:0000313" key="4">
    <source>
        <dbReference type="Proteomes" id="UP000054549"/>
    </source>
</evidence>
<dbReference type="InParanoid" id="A0A0C2SNC5"/>
<dbReference type="OrthoDB" id="3269932at2759"/>
<name>A0A0C2SNC5_AMAMK</name>
<keyword evidence="4" id="KW-1185">Reference proteome</keyword>
<evidence type="ECO:0000313" key="3">
    <source>
        <dbReference type="EMBL" id="KIL55484.1"/>
    </source>
</evidence>
<organism evidence="3 4">
    <name type="scientific">Amanita muscaria (strain Koide BX008)</name>
    <dbReference type="NCBI Taxonomy" id="946122"/>
    <lineage>
        <taxon>Eukaryota</taxon>
        <taxon>Fungi</taxon>
        <taxon>Dikarya</taxon>
        <taxon>Basidiomycota</taxon>
        <taxon>Agaricomycotina</taxon>
        <taxon>Agaricomycetes</taxon>
        <taxon>Agaricomycetidae</taxon>
        <taxon>Agaricales</taxon>
        <taxon>Pluteineae</taxon>
        <taxon>Amanitaceae</taxon>
        <taxon>Amanita</taxon>
    </lineage>
</organism>
<accession>A0A0C2SNC5</accession>
<protein>
    <recommendedName>
        <fullName evidence="2">Nephrocystin 3-like N-terminal domain-containing protein</fullName>
    </recommendedName>
</protein>
<proteinExistence type="predicted"/>
<evidence type="ECO:0000256" key="1">
    <source>
        <dbReference type="ARBA" id="ARBA00022737"/>
    </source>
</evidence>
<dbReference type="SUPFAM" id="SSF52540">
    <property type="entry name" value="P-loop containing nucleoside triphosphate hydrolases"/>
    <property type="match status" value="1"/>
</dbReference>
<feature type="domain" description="Nephrocystin 3-like N-terminal" evidence="2">
    <location>
        <begin position="76"/>
        <end position="179"/>
    </location>
</feature>
<dbReference type="Pfam" id="PF24883">
    <property type="entry name" value="NPHP3_N"/>
    <property type="match status" value="1"/>
</dbReference>